<keyword evidence="2" id="KW-1185">Reference proteome</keyword>
<protein>
    <submittedName>
        <fullName evidence="1">Uncharacterized protein</fullName>
    </submittedName>
</protein>
<dbReference type="EMBL" id="CP066744">
    <property type="protein sequence ID" value="QQK07198.1"/>
    <property type="molecule type" value="Genomic_DNA"/>
</dbReference>
<proteinExistence type="predicted"/>
<accession>A0AC61MPT2</accession>
<gene>
    <name evidence="1" type="ORF">JFY71_07665</name>
</gene>
<evidence type="ECO:0000313" key="1">
    <source>
        <dbReference type="EMBL" id="QQK07198.1"/>
    </source>
</evidence>
<organism evidence="1 2">
    <name type="scientific">Miniphocaeibacter halophilus</name>
    <dbReference type="NCBI Taxonomy" id="2931922"/>
    <lineage>
        <taxon>Bacteria</taxon>
        <taxon>Bacillati</taxon>
        <taxon>Bacillota</taxon>
        <taxon>Tissierellia</taxon>
        <taxon>Tissierellales</taxon>
        <taxon>Peptoniphilaceae</taxon>
        <taxon>Miniphocaeibacter</taxon>
    </lineage>
</organism>
<dbReference type="Proteomes" id="UP000595814">
    <property type="component" value="Chromosome"/>
</dbReference>
<sequence>MTDERINYRIIFILIKINSNLTFVKEAIYIDEGNNFITNQVASLAKPIFKNAFSNNLKELKLF</sequence>
<reference evidence="1 2" key="1">
    <citation type="journal article" date="2022" name="Int. J. Syst. Evol. Microbiol.">
        <title>Miniphocaeibacter halophilus sp. nov., an ammonium-tolerant acetate-producing bacterium isolated from a biogas system.</title>
        <authorList>
            <person name="Schnurer A."/>
            <person name="Singh A."/>
            <person name="Bi S."/>
            <person name="Qiao W."/>
            <person name="Westerholm M."/>
        </authorList>
    </citation>
    <scope>NUCLEOTIDE SEQUENCE [LARGE SCALE GENOMIC DNA]</scope>
    <source>
        <strain evidence="1 2">AMB_01</strain>
    </source>
</reference>
<name>A0AC61MPT2_9FIRM</name>
<evidence type="ECO:0000313" key="2">
    <source>
        <dbReference type="Proteomes" id="UP000595814"/>
    </source>
</evidence>